<dbReference type="EMBL" id="FOHX01000013">
    <property type="protein sequence ID" value="SEU35935.1"/>
    <property type="molecule type" value="Genomic_DNA"/>
</dbReference>
<dbReference type="PANTHER" id="PTHR30329">
    <property type="entry name" value="STATOR ELEMENT OF FLAGELLAR MOTOR COMPLEX"/>
    <property type="match status" value="1"/>
</dbReference>
<feature type="domain" description="OmpA-like" evidence="6">
    <location>
        <begin position="261"/>
        <end position="377"/>
    </location>
</feature>
<feature type="region of interest" description="Disordered" evidence="5">
    <location>
        <begin position="29"/>
        <end position="85"/>
    </location>
</feature>
<dbReference type="AlphaFoldDB" id="A0A1I0L7Q2"/>
<dbReference type="GO" id="GO:0009279">
    <property type="term" value="C:cell outer membrane"/>
    <property type="evidence" value="ECO:0007669"/>
    <property type="project" value="UniProtKB-SubCell"/>
</dbReference>
<feature type="compositionally biased region" description="Low complexity" evidence="5">
    <location>
        <begin position="29"/>
        <end position="80"/>
    </location>
</feature>
<evidence type="ECO:0000256" key="4">
    <source>
        <dbReference type="PROSITE-ProRule" id="PRU00473"/>
    </source>
</evidence>
<dbReference type="InterPro" id="IPR050330">
    <property type="entry name" value="Bact_OuterMem_StrucFunc"/>
</dbReference>
<organism evidence="7 8">
    <name type="scientific">Nonomuraea wenchangensis</name>
    <dbReference type="NCBI Taxonomy" id="568860"/>
    <lineage>
        <taxon>Bacteria</taxon>
        <taxon>Bacillati</taxon>
        <taxon>Actinomycetota</taxon>
        <taxon>Actinomycetes</taxon>
        <taxon>Streptosporangiales</taxon>
        <taxon>Streptosporangiaceae</taxon>
        <taxon>Nonomuraea</taxon>
    </lineage>
</organism>
<dbReference type="STRING" id="568860.SAMN05421811_11391"/>
<feature type="compositionally biased region" description="Basic and acidic residues" evidence="5">
    <location>
        <begin position="344"/>
        <end position="373"/>
    </location>
</feature>
<dbReference type="Pfam" id="PF00691">
    <property type="entry name" value="OmpA"/>
    <property type="match status" value="1"/>
</dbReference>
<dbReference type="PRINTS" id="PR01021">
    <property type="entry name" value="OMPADOMAIN"/>
</dbReference>
<keyword evidence="8" id="KW-1185">Reference proteome</keyword>
<sequence>MTLRCGSAARIGIAALLLGGCGLVPLPGGSSQPRQPTASAATASAATPPEASPVPSVSATSAGSASAATPETAGGPALATLYGDGHDDDHGGAKIEVIGLERTTPTSVTARFRISAETGMVRVAGFRASGLPGTTLYDDTRAFSGFYLLDHPRLSAYYPMRKEDIDRRAPCLCSYPDFFAKATPGAPAQHWAVYQVPPETTSVAVGFHHAGVTAPLPISPAGTGARLDDEPDAAAITAAFPTTVPLATHLSGTTSSVAESDKQVEIALNTDVLFAFDEARLTSQARKILRRTADRIDAEATGAVHIVGHTDDVGTGRYNLALSLRRAKAVEQALAALVPDARFRTEGRGEDEPADKGDSDQARARNRRVEVTFERASAVASQPGPEATSAPSGPGSASAPSTTQASATPGPAVATATGQRELTGLSADLLELRRLSGRTLIATVDFRHTGEGGPVRLESGAWDRDAERFGSVLAVKIDFFWLALTDAAGTRYFPLMTAGDRHPERCVCSTPILTKVGPGEHIRMFVLMTAPPADVTSVDVNLFGFTPMRGVAVSG</sequence>
<evidence type="ECO:0000256" key="2">
    <source>
        <dbReference type="ARBA" id="ARBA00023136"/>
    </source>
</evidence>
<feature type="region of interest" description="Disordered" evidence="5">
    <location>
        <begin position="344"/>
        <end position="414"/>
    </location>
</feature>
<dbReference type="PROSITE" id="PS51257">
    <property type="entry name" value="PROKAR_LIPOPROTEIN"/>
    <property type="match status" value="1"/>
</dbReference>
<name>A0A1I0L7Q2_9ACTN</name>
<accession>A0A1I0L7Q2</accession>
<comment type="subcellular location">
    <subcellularLocation>
        <location evidence="1">Cell outer membrane</location>
    </subcellularLocation>
</comment>
<dbReference type="CDD" id="cd07185">
    <property type="entry name" value="OmpA_C-like"/>
    <property type="match status" value="1"/>
</dbReference>
<evidence type="ECO:0000313" key="7">
    <source>
        <dbReference type="EMBL" id="SEU35935.1"/>
    </source>
</evidence>
<gene>
    <name evidence="7" type="ORF">SAMN05421811_11391</name>
</gene>
<dbReference type="PROSITE" id="PS51123">
    <property type="entry name" value="OMPA_2"/>
    <property type="match status" value="1"/>
</dbReference>
<evidence type="ECO:0000256" key="5">
    <source>
        <dbReference type="SAM" id="MobiDB-lite"/>
    </source>
</evidence>
<evidence type="ECO:0000259" key="6">
    <source>
        <dbReference type="PROSITE" id="PS51123"/>
    </source>
</evidence>
<dbReference type="InterPro" id="IPR036737">
    <property type="entry name" value="OmpA-like_sf"/>
</dbReference>
<dbReference type="SUPFAM" id="SSF103088">
    <property type="entry name" value="OmpA-like"/>
    <property type="match status" value="1"/>
</dbReference>
<evidence type="ECO:0000256" key="1">
    <source>
        <dbReference type="ARBA" id="ARBA00004442"/>
    </source>
</evidence>
<dbReference type="InterPro" id="IPR006665">
    <property type="entry name" value="OmpA-like"/>
</dbReference>
<keyword evidence="2 4" id="KW-0472">Membrane</keyword>
<feature type="compositionally biased region" description="Low complexity" evidence="5">
    <location>
        <begin position="383"/>
        <end position="414"/>
    </location>
</feature>
<keyword evidence="3" id="KW-0998">Cell outer membrane</keyword>
<dbReference type="Gene3D" id="3.30.1330.60">
    <property type="entry name" value="OmpA-like domain"/>
    <property type="match status" value="1"/>
</dbReference>
<dbReference type="PANTHER" id="PTHR30329:SF21">
    <property type="entry name" value="LIPOPROTEIN YIAD-RELATED"/>
    <property type="match status" value="1"/>
</dbReference>
<dbReference type="Proteomes" id="UP000199361">
    <property type="component" value="Unassembled WGS sequence"/>
</dbReference>
<evidence type="ECO:0000313" key="8">
    <source>
        <dbReference type="Proteomes" id="UP000199361"/>
    </source>
</evidence>
<evidence type="ECO:0000256" key="3">
    <source>
        <dbReference type="ARBA" id="ARBA00023237"/>
    </source>
</evidence>
<reference evidence="7 8" key="1">
    <citation type="submission" date="2016-10" db="EMBL/GenBank/DDBJ databases">
        <authorList>
            <person name="de Groot N.N."/>
        </authorList>
    </citation>
    <scope>NUCLEOTIDE SEQUENCE [LARGE SCALE GENOMIC DNA]</scope>
    <source>
        <strain evidence="7 8">CGMCC 4.5598</strain>
    </source>
</reference>
<proteinExistence type="predicted"/>
<dbReference type="InterPro" id="IPR006664">
    <property type="entry name" value="OMP_bac"/>
</dbReference>
<protein>
    <submittedName>
        <fullName evidence="7">Outer membrane protein OmpA</fullName>
    </submittedName>
</protein>